<reference evidence="4" key="1">
    <citation type="submission" date="2017-02" db="UniProtKB">
        <authorList>
            <consortium name="WormBaseParasite"/>
        </authorList>
    </citation>
    <scope>IDENTIFICATION</scope>
</reference>
<dbReference type="InterPro" id="IPR008250">
    <property type="entry name" value="ATPase_P-typ_transduc_dom_A_sf"/>
</dbReference>
<evidence type="ECO:0000256" key="2">
    <source>
        <dbReference type="SAM" id="Phobius"/>
    </source>
</evidence>
<dbReference type="PANTHER" id="PTHR24092">
    <property type="entry name" value="PROBABLE PHOSPHOLIPID-TRANSPORTING ATPASE"/>
    <property type="match status" value="1"/>
</dbReference>
<dbReference type="GO" id="GO:0140326">
    <property type="term" value="F:ATPase-coupled intramembrane lipid transporter activity"/>
    <property type="evidence" value="ECO:0007669"/>
    <property type="project" value="TreeGrafter"/>
</dbReference>
<dbReference type="SUPFAM" id="SSF81665">
    <property type="entry name" value="Calcium ATPase, transmembrane domain M"/>
    <property type="match status" value="1"/>
</dbReference>
<dbReference type="GO" id="GO:0007030">
    <property type="term" value="P:Golgi organization"/>
    <property type="evidence" value="ECO:0007669"/>
    <property type="project" value="TreeGrafter"/>
</dbReference>
<accession>A0A0R3RKI4</accession>
<keyword evidence="3" id="KW-1185">Reference proteome</keyword>
<sequence>MSLNEFFSCRSSTNSERKHDQRRSSQFTTSVPERTLRANDREFNEQFKYALIPWISSIAWYSTAIPLFVVLIFSAAKDAYDDIQRHQSDNQVNNRISYVVRNGQLTAEKWMNVKVGDVIRMENDQFVAADLLLLSTSEPNGLCYVETSELDGETNLKVRQALPETFVMGDKLLQISEFKGQIHCEIPNNKLNQFEGRLHFDGNVLPLDNGKTLLRGCVLRNTRWCYGVVIFAGKDTKLMMNSGKTKCKRTSLDRFLNILIMGVSL</sequence>
<dbReference type="WBParaSite" id="EEL_0000199301-mRNA-1">
    <property type="protein sequence ID" value="EEL_0000199301-mRNA-1"/>
    <property type="gene ID" value="EEL_0000199301"/>
</dbReference>
<feature type="transmembrane region" description="Helical" evidence="2">
    <location>
        <begin position="51"/>
        <end position="76"/>
    </location>
</feature>
<feature type="compositionally biased region" description="Polar residues" evidence="1">
    <location>
        <begin position="1"/>
        <end position="14"/>
    </location>
</feature>
<dbReference type="STRING" id="1147741.A0A0R3RKI4"/>
<dbReference type="GO" id="GO:0005802">
    <property type="term" value="C:trans-Golgi network"/>
    <property type="evidence" value="ECO:0007669"/>
    <property type="project" value="TreeGrafter"/>
</dbReference>
<keyword evidence="2" id="KW-0812">Transmembrane</keyword>
<dbReference type="GO" id="GO:0005886">
    <property type="term" value="C:plasma membrane"/>
    <property type="evidence" value="ECO:0007669"/>
    <property type="project" value="TreeGrafter"/>
</dbReference>
<feature type="region of interest" description="Disordered" evidence="1">
    <location>
        <begin position="1"/>
        <end position="31"/>
    </location>
</feature>
<keyword evidence="2" id="KW-1133">Transmembrane helix</keyword>
<dbReference type="SUPFAM" id="SSF81653">
    <property type="entry name" value="Calcium ATPase, transduction domain A"/>
    <property type="match status" value="1"/>
</dbReference>
<evidence type="ECO:0000313" key="4">
    <source>
        <dbReference type="WBParaSite" id="EEL_0000199301-mRNA-1"/>
    </source>
</evidence>
<name>A0A0R3RKI4_9BILA</name>
<dbReference type="AlphaFoldDB" id="A0A0R3RKI4"/>
<dbReference type="GO" id="GO:0045332">
    <property type="term" value="P:phospholipid translocation"/>
    <property type="evidence" value="ECO:0007669"/>
    <property type="project" value="TreeGrafter"/>
</dbReference>
<proteinExistence type="predicted"/>
<dbReference type="Proteomes" id="UP000050640">
    <property type="component" value="Unplaced"/>
</dbReference>
<dbReference type="InterPro" id="IPR023298">
    <property type="entry name" value="ATPase_P-typ_TM_dom_sf"/>
</dbReference>
<dbReference type="FunFam" id="2.70.150.10:FF:000025">
    <property type="entry name" value="Phospholipid-transporting ATPase"/>
    <property type="match status" value="1"/>
</dbReference>
<evidence type="ECO:0000256" key="1">
    <source>
        <dbReference type="SAM" id="MobiDB-lite"/>
    </source>
</evidence>
<protein>
    <submittedName>
        <fullName evidence="4">PhoLip_ATPase_N domain-containing protein</fullName>
    </submittedName>
</protein>
<dbReference type="Gene3D" id="2.70.150.10">
    <property type="entry name" value="Calcium-transporting ATPase, cytoplasmic transduction domain A"/>
    <property type="match status" value="1"/>
</dbReference>
<keyword evidence="2" id="KW-0472">Membrane</keyword>
<evidence type="ECO:0000313" key="3">
    <source>
        <dbReference type="Proteomes" id="UP000050640"/>
    </source>
</evidence>
<dbReference type="PANTHER" id="PTHR24092:SF190">
    <property type="entry name" value="PHOSPHOLIPID-TRANSPORTING ATPASE"/>
    <property type="match status" value="1"/>
</dbReference>
<organism evidence="3 4">
    <name type="scientific">Elaeophora elaphi</name>
    <dbReference type="NCBI Taxonomy" id="1147741"/>
    <lineage>
        <taxon>Eukaryota</taxon>
        <taxon>Metazoa</taxon>
        <taxon>Ecdysozoa</taxon>
        <taxon>Nematoda</taxon>
        <taxon>Chromadorea</taxon>
        <taxon>Rhabditida</taxon>
        <taxon>Spirurina</taxon>
        <taxon>Spiruromorpha</taxon>
        <taxon>Filarioidea</taxon>
        <taxon>Onchocercidae</taxon>
        <taxon>Elaeophora</taxon>
    </lineage>
</organism>